<proteinExistence type="inferred from homology"/>
<keyword evidence="3" id="KW-0963">Cytoplasm</keyword>
<sequence>MTRVRRKKYHYGDTHIRKKYKTKRRTKYMDEIHDDMKPENAEKMLHQDVDLDKPGSAQHYCLHCARYFINLQSMTAHFRSKQHKRRLKALEEEQYTQKEADAAAGLGTYKPTTKKKVLTQEVSEDVGMKDTKE</sequence>
<dbReference type="Proteomes" id="UP000230750">
    <property type="component" value="Unassembled WGS sequence"/>
</dbReference>
<evidence type="ECO:0000256" key="8">
    <source>
        <dbReference type="ARBA" id="ARBA00023242"/>
    </source>
</evidence>
<comment type="caution">
    <text evidence="11">The sequence shown here is derived from an EMBL/GenBank/DDBJ whole genome shotgun (WGS) entry which is preliminary data.</text>
</comment>
<dbReference type="AlphaFoldDB" id="A0A2G8L7M6"/>
<evidence type="ECO:0000256" key="1">
    <source>
        <dbReference type="ARBA" id="ARBA00004123"/>
    </source>
</evidence>
<keyword evidence="7" id="KW-0862">Zinc</keyword>
<dbReference type="InterPro" id="IPR003604">
    <property type="entry name" value="Matrin/U1-like-C_Znf_C2H2"/>
</dbReference>
<dbReference type="InterPro" id="IPR013087">
    <property type="entry name" value="Znf_C2H2_type"/>
</dbReference>
<reference evidence="11 12" key="1">
    <citation type="journal article" date="2017" name="PLoS Biol.">
        <title>The sea cucumber genome provides insights into morphological evolution and visceral regeneration.</title>
        <authorList>
            <person name="Zhang X."/>
            <person name="Sun L."/>
            <person name="Yuan J."/>
            <person name="Sun Y."/>
            <person name="Gao Y."/>
            <person name="Zhang L."/>
            <person name="Li S."/>
            <person name="Dai H."/>
            <person name="Hamel J.F."/>
            <person name="Liu C."/>
            <person name="Yu Y."/>
            <person name="Liu S."/>
            <person name="Lin W."/>
            <person name="Guo K."/>
            <person name="Jin S."/>
            <person name="Xu P."/>
            <person name="Storey K.B."/>
            <person name="Huan P."/>
            <person name="Zhang T."/>
            <person name="Zhou Y."/>
            <person name="Zhang J."/>
            <person name="Lin C."/>
            <person name="Li X."/>
            <person name="Xing L."/>
            <person name="Huo D."/>
            <person name="Sun M."/>
            <person name="Wang L."/>
            <person name="Mercier A."/>
            <person name="Li F."/>
            <person name="Yang H."/>
            <person name="Xiang J."/>
        </authorList>
    </citation>
    <scope>NUCLEOTIDE SEQUENCE [LARGE SCALE GENOMIC DNA]</scope>
    <source>
        <strain evidence="11">Shaxun</strain>
        <tissue evidence="11">Muscle</tissue>
    </source>
</reference>
<gene>
    <name evidence="11" type="ORF">BSL78_06827</name>
</gene>
<evidence type="ECO:0000259" key="10">
    <source>
        <dbReference type="PROSITE" id="PS00028"/>
    </source>
</evidence>
<evidence type="ECO:0000313" key="12">
    <source>
        <dbReference type="Proteomes" id="UP000230750"/>
    </source>
</evidence>
<evidence type="ECO:0000313" key="11">
    <source>
        <dbReference type="EMBL" id="PIK56244.1"/>
    </source>
</evidence>
<organism evidence="11 12">
    <name type="scientific">Stichopus japonicus</name>
    <name type="common">Sea cucumber</name>
    <dbReference type="NCBI Taxonomy" id="307972"/>
    <lineage>
        <taxon>Eukaryota</taxon>
        <taxon>Metazoa</taxon>
        <taxon>Echinodermata</taxon>
        <taxon>Eleutherozoa</taxon>
        <taxon>Echinozoa</taxon>
        <taxon>Holothuroidea</taxon>
        <taxon>Aspidochirotacea</taxon>
        <taxon>Aspidochirotida</taxon>
        <taxon>Stichopodidae</taxon>
        <taxon>Apostichopus</taxon>
    </lineage>
</organism>
<accession>A0A2G8L7M6</accession>
<dbReference type="InterPro" id="IPR036236">
    <property type="entry name" value="Znf_C2H2_sf"/>
</dbReference>
<dbReference type="InterPro" id="IPR022755">
    <property type="entry name" value="Znf_C2H2_jaz"/>
</dbReference>
<dbReference type="GO" id="GO:0043021">
    <property type="term" value="F:ribonucleoprotein complex binding"/>
    <property type="evidence" value="ECO:0007669"/>
    <property type="project" value="UniProtKB-ARBA"/>
</dbReference>
<keyword evidence="4" id="KW-0690">Ribosome biogenesis</keyword>
<dbReference type="STRING" id="307972.A0A2G8L7M6"/>
<dbReference type="Gene3D" id="3.30.160.60">
    <property type="entry name" value="Classic Zinc Finger"/>
    <property type="match status" value="1"/>
</dbReference>
<dbReference type="SMART" id="SM00451">
    <property type="entry name" value="ZnF_U1"/>
    <property type="match status" value="1"/>
</dbReference>
<dbReference type="PANTHER" id="PTHR46095">
    <property type="entry name" value="ZINC FINGER PROTEIN 593"/>
    <property type="match status" value="1"/>
</dbReference>
<comment type="subcellular location">
    <subcellularLocation>
        <location evidence="2">Cytoplasm</location>
    </subcellularLocation>
    <subcellularLocation>
        <location evidence="1">Nucleus</location>
    </subcellularLocation>
</comment>
<dbReference type="PANTHER" id="PTHR46095:SF1">
    <property type="entry name" value="ZINC FINGER PROTEIN 593"/>
    <property type="match status" value="1"/>
</dbReference>
<dbReference type="PROSITE" id="PS00028">
    <property type="entry name" value="ZINC_FINGER_C2H2_1"/>
    <property type="match status" value="1"/>
</dbReference>
<evidence type="ECO:0000256" key="7">
    <source>
        <dbReference type="ARBA" id="ARBA00022833"/>
    </source>
</evidence>
<dbReference type="GO" id="GO:0005737">
    <property type="term" value="C:cytoplasm"/>
    <property type="evidence" value="ECO:0007669"/>
    <property type="project" value="UniProtKB-SubCell"/>
</dbReference>
<dbReference type="Pfam" id="PF12171">
    <property type="entry name" value="zf-C2H2_jaz"/>
    <property type="match status" value="1"/>
</dbReference>
<keyword evidence="12" id="KW-1185">Reference proteome</keyword>
<evidence type="ECO:0000256" key="4">
    <source>
        <dbReference type="ARBA" id="ARBA00022517"/>
    </source>
</evidence>
<keyword evidence="6" id="KW-0863">Zinc-finger</keyword>
<dbReference type="FunFam" id="3.30.160.60:FF:000299">
    <property type="entry name" value="Zinc finger protein 593"/>
    <property type="match status" value="1"/>
</dbReference>
<evidence type="ECO:0000256" key="5">
    <source>
        <dbReference type="ARBA" id="ARBA00022723"/>
    </source>
</evidence>
<dbReference type="EMBL" id="MRZV01000182">
    <property type="protein sequence ID" value="PIK56244.1"/>
    <property type="molecule type" value="Genomic_DNA"/>
</dbReference>
<dbReference type="SUPFAM" id="SSF57667">
    <property type="entry name" value="beta-beta-alpha zinc fingers"/>
    <property type="match status" value="1"/>
</dbReference>
<dbReference type="GO" id="GO:0042254">
    <property type="term" value="P:ribosome biogenesis"/>
    <property type="evidence" value="ECO:0007669"/>
    <property type="project" value="UniProtKB-KW"/>
</dbReference>
<keyword evidence="5" id="KW-0479">Metal-binding</keyword>
<name>A0A2G8L7M6_STIJA</name>
<dbReference type="GO" id="GO:0005634">
    <property type="term" value="C:nucleus"/>
    <property type="evidence" value="ECO:0007669"/>
    <property type="project" value="UniProtKB-SubCell"/>
</dbReference>
<comment type="similarity">
    <text evidence="9">Belongs to the ZNF593/BUD20 C2H2-type zinc-finger protein family.</text>
</comment>
<keyword evidence="8" id="KW-0539">Nucleus</keyword>
<dbReference type="GO" id="GO:0003676">
    <property type="term" value="F:nucleic acid binding"/>
    <property type="evidence" value="ECO:0007669"/>
    <property type="project" value="InterPro"/>
</dbReference>
<feature type="domain" description="C2H2-type" evidence="10">
    <location>
        <begin position="61"/>
        <end position="83"/>
    </location>
</feature>
<evidence type="ECO:0000256" key="9">
    <source>
        <dbReference type="ARBA" id="ARBA00038064"/>
    </source>
</evidence>
<evidence type="ECO:0000256" key="2">
    <source>
        <dbReference type="ARBA" id="ARBA00004496"/>
    </source>
</evidence>
<dbReference type="GO" id="GO:0008270">
    <property type="term" value="F:zinc ion binding"/>
    <property type="evidence" value="ECO:0007669"/>
    <property type="project" value="UniProtKB-KW"/>
</dbReference>
<dbReference type="OrthoDB" id="24683at2759"/>
<protein>
    <submittedName>
        <fullName evidence="11">Putative zinc finger protein</fullName>
    </submittedName>
</protein>
<evidence type="ECO:0000256" key="3">
    <source>
        <dbReference type="ARBA" id="ARBA00022490"/>
    </source>
</evidence>
<dbReference type="InterPro" id="IPR051879">
    <property type="entry name" value="C2H2-ZF_Maturation_Protein"/>
</dbReference>
<evidence type="ECO:0000256" key="6">
    <source>
        <dbReference type="ARBA" id="ARBA00022771"/>
    </source>
</evidence>